<accession>A0A1K0IUU7</accession>
<evidence type="ECO:0000256" key="4">
    <source>
        <dbReference type="RuleBase" id="RU003719"/>
    </source>
</evidence>
<feature type="domain" description="D-isomer specific 2-hydroxyacid dehydrogenase NAD-binding" evidence="6">
    <location>
        <begin position="114"/>
        <end position="286"/>
    </location>
</feature>
<dbReference type="EC" id="1.1.1.310" evidence="7"/>
<keyword evidence="2 4" id="KW-0560">Oxidoreductase</keyword>
<dbReference type="SUPFAM" id="SSF51735">
    <property type="entry name" value="NAD(P)-binding Rossmann-fold domains"/>
    <property type="match status" value="1"/>
</dbReference>
<comment type="similarity">
    <text evidence="1 4">Belongs to the D-isomer specific 2-hydroxyacid dehydrogenase family.</text>
</comment>
<keyword evidence="3" id="KW-0520">NAD</keyword>
<dbReference type="InterPro" id="IPR006140">
    <property type="entry name" value="D-isomer_DH_NAD-bd"/>
</dbReference>
<dbReference type="Pfam" id="PF02826">
    <property type="entry name" value="2-Hacid_dh_C"/>
    <property type="match status" value="1"/>
</dbReference>
<dbReference type="Gene3D" id="3.40.50.720">
    <property type="entry name" value="NAD(P)-binding Rossmann-like Domain"/>
    <property type="match status" value="2"/>
</dbReference>
<dbReference type="PROSITE" id="PS00671">
    <property type="entry name" value="D_2_HYDROXYACID_DH_3"/>
    <property type="match status" value="1"/>
</dbReference>
<evidence type="ECO:0000313" key="7">
    <source>
        <dbReference type="EMBL" id="SCU76794.1"/>
    </source>
</evidence>
<dbReference type="CDD" id="cd12173">
    <property type="entry name" value="PGDH_4"/>
    <property type="match status" value="1"/>
</dbReference>
<dbReference type="InterPro" id="IPR036291">
    <property type="entry name" value="NAD(P)-bd_dom_sf"/>
</dbReference>
<dbReference type="PANTHER" id="PTHR42938:SF9">
    <property type="entry name" value="FORMATE DEHYDROGENASE 1"/>
    <property type="match status" value="1"/>
</dbReference>
<evidence type="ECO:0000259" key="5">
    <source>
        <dbReference type="Pfam" id="PF00389"/>
    </source>
</evidence>
<dbReference type="Pfam" id="PF00389">
    <property type="entry name" value="2-Hacid_dh"/>
    <property type="match status" value="1"/>
</dbReference>
<dbReference type="GO" id="GO:0051287">
    <property type="term" value="F:NAD binding"/>
    <property type="evidence" value="ECO:0007669"/>
    <property type="project" value="InterPro"/>
</dbReference>
<dbReference type="PANTHER" id="PTHR42938">
    <property type="entry name" value="FORMATE DEHYDROGENASE 1"/>
    <property type="match status" value="1"/>
</dbReference>
<evidence type="ECO:0000256" key="2">
    <source>
        <dbReference type="ARBA" id="ARBA00023002"/>
    </source>
</evidence>
<feature type="domain" description="D-isomer specific 2-hydroxyacid dehydrogenase catalytic" evidence="5">
    <location>
        <begin position="12"/>
        <end position="309"/>
    </location>
</feature>
<dbReference type="SUPFAM" id="SSF52283">
    <property type="entry name" value="Formate/glycerate dehydrogenase catalytic domain-like"/>
    <property type="match status" value="1"/>
</dbReference>
<proteinExistence type="inferred from homology"/>
<name>A0A1K0IUU7_CUPNE</name>
<dbReference type="EMBL" id="FMSH01000272">
    <property type="protein sequence ID" value="SCU76794.1"/>
    <property type="molecule type" value="Genomic_DNA"/>
</dbReference>
<gene>
    <name evidence="7" type="primary">slcC</name>
    <name evidence="7" type="ORF">CNECB9_3430058</name>
</gene>
<dbReference type="AlphaFoldDB" id="A0A1K0IUU7"/>
<dbReference type="FunFam" id="3.40.50.720:FF:000203">
    <property type="entry name" value="D-3-phosphoglycerate dehydrogenase (SerA)"/>
    <property type="match status" value="1"/>
</dbReference>
<evidence type="ECO:0000259" key="6">
    <source>
        <dbReference type="Pfam" id="PF02826"/>
    </source>
</evidence>
<dbReference type="InterPro" id="IPR006139">
    <property type="entry name" value="D-isomer_2_OHA_DH_cat_dom"/>
</dbReference>
<dbReference type="InterPro" id="IPR029753">
    <property type="entry name" value="D-isomer_DH_CS"/>
</dbReference>
<dbReference type="GO" id="GO:0102155">
    <property type="term" value="F:S-sulfolactate dehydrogenase activity"/>
    <property type="evidence" value="ECO:0007669"/>
    <property type="project" value="UniProtKB-EC"/>
</dbReference>
<evidence type="ECO:0000256" key="3">
    <source>
        <dbReference type="ARBA" id="ARBA00023027"/>
    </source>
</evidence>
<reference evidence="7" key="1">
    <citation type="submission" date="2016-09" db="EMBL/GenBank/DDBJ databases">
        <authorList>
            <person name="Capua I."/>
            <person name="De Benedictis P."/>
            <person name="Joannis T."/>
            <person name="Lombin L.H."/>
            <person name="Cattoli G."/>
        </authorList>
    </citation>
    <scope>NUCLEOTIDE SEQUENCE</scope>
    <source>
        <strain evidence="7">B9</strain>
    </source>
</reference>
<dbReference type="PROSITE" id="PS00670">
    <property type="entry name" value="D_2_HYDROXYACID_DH_2"/>
    <property type="match status" value="1"/>
</dbReference>
<sequence length="312" mass="32942">MMKRICISEFMDPVAVQALTPGFDLRYEPAWVDRRDDLLKVLDGAHALIVRNRTQVDAGLLASAPALRVVGRLGVGLDNIDVDACRRRGIRVIPASGANARSVAEYVVTTAAVLLRAGYLSSAEMAAGEWPRTKLSEGREALGKTLGLVGFGDIGRQAAALARAFGMEVIAHDPMLPADHPVWDATGVRCVSFDALLAQSDAVSLHVPLLDATRNLIDAGRLASMKSGAVLINTARGGVVDEAALADALRAEHLGGAALDVFAREPLPADSPLAGAPNLILTPHIGGVTREANARVSMMIAREVRQSLEEIA</sequence>
<protein>
    <submittedName>
        <fullName evidence="7">(S)-sulfolactate dehydrogenase</fullName>
        <ecNumber evidence="7">1.1.1.310</ecNumber>
    </submittedName>
</protein>
<evidence type="ECO:0000256" key="1">
    <source>
        <dbReference type="ARBA" id="ARBA00005854"/>
    </source>
</evidence>
<organism evidence="7">
    <name type="scientific">Cupriavidus necator</name>
    <name type="common">Alcaligenes eutrophus</name>
    <name type="synonym">Ralstonia eutropha</name>
    <dbReference type="NCBI Taxonomy" id="106590"/>
    <lineage>
        <taxon>Bacteria</taxon>
        <taxon>Pseudomonadati</taxon>
        <taxon>Pseudomonadota</taxon>
        <taxon>Betaproteobacteria</taxon>
        <taxon>Burkholderiales</taxon>
        <taxon>Burkholderiaceae</taxon>
        <taxon>Cupriavidus</taxon>
    </lineage>
</organism>